<dbReference type="Proteomes" id="UP000295198">
    <property type="component" value="Unassembled WGS sequence"/>
</dbReference>
<dbReference type="GO" id="GO:0020037">
    <property type="term" value="F:heme binding"/>
    <property type="evidence" value="ECO:0007669"/>
    <property type="project" value="InterPro"/>
</dbReference>
<feature type="binding site" description="distal binding residue" evidence="5">
    <location>
        <position position="71"/>
    </location>
    <ligand>
        <name>heme</name>
        <dbReference type="ChEBI" id="CHEBI:30413"/>
    </ligand>
    <ligandPart>
        <name>Fe</name>
        <dbReference type="ChEBI" id="CHEBI:18248"/>
    </ligandPart>
</feature>
<dbReference type="GO" id="GO:0046872">
    <property type="term" value="F:metal ion binding"/>
    <property type="evidence" value="ECO:0007669"/>
    <property type="project" value="UniProtKB-KW"/>
</dbReference>
<name>A0A4V1XZZ3_9ACTN</name>
<keyword evidence="1" id="KW-0813">Transport</keyword>
<evidence type="ECO:0000256" key="1">
    <source>
        <dbReference type="ARBA" id="ARBA00022448"/>
    </source>
</evidence>
<dbReference type="Pfam" id="PF01152">
    <property type="entry name" value="Bac_globin"/>
    <property type="match status" value="1"/>
</dbReference>
<dbReference type="Gene3D" id="1.10.490.10">
    <property type="entry name" value="Globins"/>
    <property type="match status" value="1"/>
</dbReference>
<dbReference type="InterPro" id="IPR012292">
    <property type="entry name" value="Globin/Proto"/>
</dbReference>
<organism evidence="7 8">
    <name type="scientific">Nocardioides guangzhouensis</name>
    <dbReference type="NCBI Taxonomy" id="2497878"/>
    <lineage>
        <taxon>Bacteria</taxon>
        <taxon>Bacillati</taxon>
        <taxon>Actinomycetota</taxon>
        <taxon>Actinomycetes</taxon>
        <taxon>Propionibacteriales</taxon>
        <taxon>Nocardioidaceae</taxon>
        <taxon>Nocardioides</taxon>
    </lineage>
</organism>
<dbReference type="OrthoDB" id="9798157at2"/>
<evidence type="ECO:0000256" key="4">
    <source>
        <dbReference type="ARBA" id="ARBA00023004"/>
    </source>
</evidence>
<sequence length="149" mass="16567">MDATVYQAAGGAAGMRALAEAWHRRCLADPVAAHPFEHPGHPQHLDRLAAYWGEALGGPDDYTRTMGDHSHVLRMHSGNGEHEELDRRAIACFEGALADAGLADEERLRTTMQRWFRWSIDEMNTHPHDPGAVPEGLPMPRWTWDGPVA</sequence>
<feature type="region of interest" description="Disordered" evidence="6">
    <location>
        <begin position="127"/>
        <end position="149"/>
    </location>
</feature>
<keyword evidence="3 5" id="KW-0479">Metal-binding</keyword>
<reference evidence="7 8" key="1">
    <citation type="submission" date="2019-01" db="EMBL/GenBank/DDBJ databases">
        <title>Nocardioides guangzhouensis sp. nov., an actinobacterium isolated from soil.</title>
        <authorList>
            <person name="Fu Y."/>
            <person name="Cai Y."/>
            <person name="Lin Z."/>
            <person name="Chen P."/>
        </authorList>
    </citation>
    <scope>NUCLEOTIDE SEQUENCE [LARGE SCALE GENOMIC DNA]</scope>
    <source>
        <strain evidence="7 8">130</strain>
    </source>
</reference>
<gene>
    <name evidence="7" type="ORF">EKO23_03170</name>
</gene>
<evidence type="ECO:0000256" key="2">
    <source>
        <dbReference type="ARBA" id="ARBA00022617"/>
    </source>
</evidence>
<evidence type="ECO:0000313" key="8">
    <source>
        <dbReference type="Proteomes" id="UP000295198"/>
    </source>
</evidence>
<evidence type="ECO:0000256" key="3">
    <source>
        <dbReference type="ARBA" id="ARBA00022723"/>
    </source>
</evidence>
<evidence type="ECO:0000256" key="5">
    <source>
        <dbReference type="PIRSR" id="PIRSR601486-1"/>
    </source>
</evidence>
<dbReference type="InterPro" id="IPR009050">
    <property type="entry name" value="Globin-like_sf"/>
</dbReference>
<evidence type="ECO:0000256" key="6">
    <source>
        <dbReference type="SAM" id="MobiDB-lite"/>
    </source>
</evidence>
<keyword evidence="4 5" id="KW-0408">Iron</keyword>
<accession>A0A4V1XZZ3</accession>
<dbReference type="AlphaFoldDB" id="A0A4V1XZZ3"/>
<keyword evidence="2 5" id="KW-0349">Heme</keyword>
<dbReference type="SUPFAM" id="SSF46458">
    <property type="entry name" value="Globin-like"/>
    <property type="match status" value="1"/>
</dbReference>
<keyword evidence="8" id="KW-1185">Reference proteome</keyword>
<dbReference type="GO" id="GO:0019825">
    <property type="term" value="F:oxygen binding"/>
    <property type="evidence" value="ECO:0007669"/>
    <property type="project" value="InterPro"/>
</dbReference>
<dbReference type="InterPro" id="IPR001486">
    <property type="entry name" value="Hemoglobin_trunc"/>
</dbReference>
<evidence type="ECO:0000313" key="7">
    <source>
        <dbReference type="EMBL" id="RYP88449.1"/>
    </source>
</evidence>
<protein>
    <submittedName>
        <fullName evidence="7">Oxidoreductase</fullName>
    </submittedName>
</protein>
<comment type="caution">
    <text evidence="7">The sequence shown here is derived from an EMBL/GenBank/DDBJ whole genome shotgun (WGS) entry which is preliminary data.</text>
</comment>
<dbReference type="EMBL" id="SDKM01000003">
    <property type="protein sequence ID" value="RYP88449.1"/>
    <property type="molecule type" value="Genomic_DNA"/>
</dbReference>
<proteinExistence type="predicted"/>